<feature type="transmembrane region" description="Helical" evidence="8">
    <location>
        <begin position="97"/>
        <end position="116"/>
    </location>
</feature>
<dbReference type="InterPro" id="IPR006702">
    <property type="entry name" value="CASP_dom"/>
</dbReference>
<gene>
    <name evidence="11" type="ORF">PSAL00342_LOCUS1373</name>
</gene>
<evidence type="ECO:0000256" key="3">
    <source>
        <dbReference type="ARBA" id="ARBA00011489"/>
    </source>
</evidence>
<dbReference type="EMBL" id="HBIS01001558">
    <property type="protein sequence ID" value="CAE0607556.1"/>
    <property type="molecule type" value="Transcribed_RNA"/>
</dbReference>
<evidence type="ECO:0000259" key="10">
    <source>
        <dbReference type="PROSITE" id="PS51225"/>
    </source>
</evidence>
<evidence type="ECO:0000256" key="6">
    <source>
        <dbReference type="ARBA" id="ARBA00022989"/>
    </source>
</evidence>
<evidence type="ECO:0000256" key="8">
    <source>
        <dbReference type="RuleBase" id="RU361233"/>
    </source>
</evidence>
<feature type="transmembrane region" description="Helical" evidence="8">
    <location>
        <begin position="294"/>
        <end position="315"/>
    </location>
</feature>
<evidence type="ECO:0000256" key="7">
    <source>
        <dbReference type="ARBA" id="ARBA00023136"/>
    </source>
</evidence>
<evidence type="ECO:0000256" key="4">
    <source>
        <dbReference type="ARBA" id="ARBA00022475"/>
    </source>
</evidence>
<comment type="similarity">
    <text evidence="2 8">Belongs to the Casparian strip membrane proteins (CASP) family.</text>
</comment>
<proteinExistence type="inferred from homology"/>
<feature type="transmembrane region" description="Helical" evidence="8">
    <location>
        <begin position="212"/>
        <end position="233"/>
    </location>
</feature>
<dbReference type="GO" id="GO:0005886">
    <property type="term" value="C:plasma membrane"/>
    <property type="evidence" value="ECO:0007669"/>
    <property type="project" value="UniProtKB-SubCell"/>
</dbReference>
<keyword evidence="5 8" id="KW-0812">Transmembrane</keyword>
<evidence type="ECO:0000256" key="1">
    <source>
        <dbReference type="ARBA" id="ARBA00004651"/>
    </source>
</evidence>
<keyword evidence="6 8" id="KW-1133">Transmembrane helix</keyword>
<keyword evidence="7 8" id="KW-0472">Membrane</keyword>
<feature type="domain" description="MARVEL" evidence="10">
    <location>
        <begin position="87"/>
        <end position="236"/>
    </location>
</feature>
<protein>
    <recommendedName>
        <fullName evidence="8">CASP-like protein</fullName>
    </recommendedName>
</protein>
<accession>A0A7S3UA73</accession>
<feature type="compositionally biased region" description="Basic and acidic residues" evidence="9">
    <location>
        <begin position="51"/>
        <end position="82"/>
    </location>
</feature>
<comment type="subcellular location">
    <subcellularLocation>
        <location evidence="1 8">Cell membrane</location>
        <topology evidence="1 8">Multi-pass membrane protein</topology>
    </subcellularLocation>
</comment>
<dbReference type="InterPro" id="IPR008253">
    <property type="entry name" value="Marvel"/>
</dbReference>
<evidence type="ECO:0000313" key="11">
    <source>
        <dbReference type="EMBL" id="CAE0607556.1"/>
    </source>
</evidence>
<feature type="transmembrane region" description="Helical" evidence="8">
    <location>
        <begin position="268"/>
        <end position="288"/>
    </location>
</feature>
<evidence type="ECO:0000256" key="2">
    <source>
        <dbReference type="ARBA" id="ARBA00007651"/>
    </source>
</evidence>
<feature type="transmembrane region" description="Helical" evidence="8">
    <location>
        <begin position="172"/>
        <end position="192"/>
    </location>
</feature>
<comment type="subunit">
    <text evidence="3 8">Homodimer and heterodimers.</text>
</comment>
<feature type="transmembrane region" description="Helical" evidence="8">
    <location>
        <begin position="336"/>
        <end position="362"/>
    </location>
</feature>
<feature type="region of interest" description="Disordered" evidence="9">
    <location>
        <begin position="1"/>
        <end position="82"/>
    </location>
</feature>
<dbReference type="PANTHER" id="PTHR33573">
    <property type="entry name" value="CASP-LIKE PROTEIN 4A4"/>
    <property type="match status" value="1"/>
</dbReference>
<evidence type="ECO:0000256" key="9">
    <source>
        <dbReference type="SAM" id="MobiDB-lite"/>
    </source>
</evidence>
<feature type="transmembrane region" description="Helical" evidence="8">
    <location>
        <begin position="382"/>
        <end position="400"/>
    </location>
</feature>
<organism evidence="11">
    <name type="scientific">Picocystis salinarum</name>
    <dbReference type="NCBI Taxonomy" id="88271"/>
    <lineage>
        <taxon>Eukaryota</taxon>
        <taxon>Viridiplantae</taxon>
        <taxon>Chlorophyta</taxon>
        <taxon>Picocystophyceae</taxon>
        <taxon>Picocystales</taxon>
        <taxon>Picocystaceae</taxon>
        <taxon>Picocystis</taxon>
    </lineage>
</organism>
<comment type="caution">
    <text evidence="8">Lacks conserved residue(s) required for the propagation of feature annotation.</text>
</comment>
<dbReference type="AlphaFoldDB" id="A0A7S3UA73"/>
<dbReference type="Pfam" id="PF04535">
    <property type="entry name" value="CASP_dom"/>
    <property type="match status" value="1"/>
</dbReference>
<reference evidence="11" key="1">
    <citation type="submission" date="2021-01" db="EMBL/GenBank/DDBJ databases">
        <authorList>
            <person name="Corre E."/>
            <person name="Pelletier E."/>
            <person name="Niang G."/>
            <person name="Scheremetjew M."/>
            <person name="Finn R."/>
            <person name="Kale V."/>
            <person name="Holt S."/>
            <person name="Cochrane G."/>
            <person name="Meng A."/>
            <person name="Brown T."/>
            <person name="Cohen L."/>
        </authorList>
    </citation>
    <scope>NUCLEOTIDE SEQUENCE</scope>
    <source>
        <strain evidence="11">CCMP1897</strain>
    </source>
</reference>
<feature type="compositionally biased region" description="Basic and acidic residues" evidence="9">
    <location>
        <begin position="1"/>
        <end position="14"/>
    </location>
</feature>
<evidence type="ECO:0000256" key="5">
    <source>
        <dbReference type="ARBA" id="ARBA00022692"/>
    </source>
</evidence>
<sequence>MDREEEHASSKVERVQPPPYVQPRKPEGGTTSDGPSNVPVGAMVRDMGTQDDIRGGKEKYARNQADKTHDKQEGNKRNDLDNVQERKHARIMLGMRILQWLLGLIAFSVMASVTGYSNVKSFQYLLAMGIIVFVLNLPLCGVEWFLIGISYEDEEREVTRVRLYRSMPKINVIYDAIVSFLCFGAASAAAGVTSDPPPGLTACNGGCSDPRAAVAMMFLLAFALVGSLFLGVAKLRKQMAEDAAVLPVSTKGTSQAEAVWQHNFTVGFVLRTFQWMLALVSFACFLSLDNNADFSAIQFAIAIGIIIFIVAFVLMGFELYGRMQNLEYLPLGLGSWLGSLALLGYDVVFALLSFGSACAAAGVTSLDCSVLPFKCSVGRAGVGLMFATWFFMWGSIYISYKDHDKAIMLKEVS</sequence>
<name>A0A7S3UA73_9CHLO</name>
<feature type="transmembrane region" description="Helical" evidence="8">
    <location>
        <begin position="122"/>
        <end position="151"/>
    </location>
</feature>
<dbReference type="PROSITE" id="PS51225">
    <property type="entry name" value="MARVEL"/>
    <property type="match status" value="1"/>
</dbReference>
<dbReference type="PANTHER" id="PTHR33573:SF50">
    <property type="entry name" value="CASP-LIKE PROTEIN 4A3"/>
    <property type="match status" value="1"/>
</dbReference>
<keyword evidence="4 8" id="KW-1003">Cell membrane</keyword>